<proteinExistence type="predicted"/>
<dbReference type="Proteomes" id="UP000058613">
    <property type="component" value="Chromosome"/>
</dbReference>
<evidence type="ECO:0000313" key="1">
    <source>
        <dbReference type="EMBL" id="ALL00539.1"/>
    </source>
</evidence>
<name>A0A0P0N2V5_9CREN</name>
<organism evidence="1 2">
    <name type="scientific">Pyrodictium delaneyi</name>
    <dbReference type="NCBI Taxonomy" id="1273541"/>
    <lineage>
        <taxon>Archaea</taxon>
        <taxon>Thermoproteota</taxon>
        <taxon>Thermoprotei</taxon>
        <taxon>Desulfurococcales</taxon>
        <taxon>Pyrodictiaceae</taxon>
        <taxon>Pyrodictium</taxon>
    </lineage>
</organism>
<reference evidence="1 2" key="1">
    <citation type="submission" date="2015-10" db="EMBL/GenBank/DDBJ databases">
        <title>Complete genome sequence of hyperthermophilic archaeon Pyrodictium delaneyi Su06.</title>
        <authorList>
            <person name="Jung J.-H."/>
            <person name="Lin J."/>
            <person name="Holden J.F."/>
            <person name="Park C.-S."/>
        </authorList>
    </citation>
    <scope>NUCLEOTIDE SEQUENCE [LARGE SCALE GENOMIC DNA]</scope>
    <source>
        <strain evidence="1 2">Su06</strain>
    </source>
</reference>
<gene>
    <name evidence="1" type="ORF">Pyrde_0489</name>
</gene>
<dbReference type="STRING" id="1273541.Pyrde_0489"/>
<dbReference type="OrthoDB" id="21400at2157"/>
<evidence type="ECO:0000313" key="2">
    <source>
        <dbReference type="Proteomes" id="UP000058613"/>
    </source>
</evidence>
<dbReference type="KEGG" id="pdl:Pyrde_0489"/>
<dbReference type="RefSeq" id="WP_143522219.1">
    <property type="nucleotide sequence ID" value="NZ_CP013011.1"/>
</dbReference>
<dbReference type="AlphaFoldDB" id="A0A0P0N2V5"/>
<dbReference type="EMBL" id="CP013011">
    <property type="protein sequence ID" value="ALL00539.1"/>
    <property type="molecule type" value="Genomic_DNA"/>
</dbReference>
<dbReference type="GeneID" id="26098818"/>
<protein>
    <submittedName>
        <fullName evidence="1">Uncharacterized protein</fullName>
    </submittedName>
</protein>
<sequence>MAKTGKSLMFAGILFAALLAIGFMSIKSSDYKDVSSLKSLDYEAYVTVRGTPVNLAGSSYLLRIGDTVYSMKGFGSYGVAERVDGPPFGNDDSYAVFILEGKDGFRVVALYSANEFKNLYGGSPSVSSRVVVEGRYEPSVHVVIMNTATGKVEEYPLLMVNKILEGCHESYQAPAGRLES</sequence>
<accession>A0A0P0N2V5</accession>